<name>A0AAD1KMJ4_9ACTN</name>
<dbReference type="PANTHER" id="PTHR34227:SF1">
    <property type="entry name" value="DIMETHYL SULFOXIDE REDUCTASE CHAPERONE-RELATED"/>
    <property type="match status" value="1"/>
</dbReference>
<keyword evidence="1" id="KW-0143">Chaperone</keyword>
<reference evidence="2" key="1">
    <citation type="submission" date="2021-06" db="EMBL/GenBank/DDBJ databases">
        <title>Genome sequence of Cutibacterium modestum strain KB17-24694.</title>
        <authorList>
            <person name="Dekio I."/>
            <person name="Asahina A."/>
            <person name="Nishida M."/>
        </authorList>
    </citation>
    <scope>NUCLEOTIDE SEQUENCE</scope>
    <source>
        <strain evidence="2">KB17-24694</strain>
    </source>
</reference>
<dbReference type="EMBL" id="AP024747">
    <property type="protein sequence ID" value="BCY24565.1"/>
    <property type="molecule type" value="Genomic_DNA"/>
</dbReference>
<dbReference type="InterPro" id="IPR036411">
    <property type="entry name" value="TorD-like_sf"/>
</dbReference>
<gene>
    <name evidence="2" type="ORF">KB1_05550</name>
</gene>
<dbReference type="Proteomes" id="UP000825072">
    <property type="component" value="Chromosome 1"/>
</dbReference>
<dbReference type="InterPro" id="IPR050289">
    <property type="entry name" value="TorD/DmsD_chaperones"/>
</dbReference>
<proteinExistence type="predicted"/>
<accession>A0AAD1KMJ4</accession>
<dbReference type="Pfam" id="PF02613">
    <property type="entry name" value="Nitrate_red_del"/>
    <property type="match status" value="1"/>
</dbReference>
<evidence type="ECO:0000256" key="1">
    <source>
        <dbReference type="ARBA" id="ARBA00023186"/>
    </source>
</evidence>
<dbReference type="InterPro" id="IPR020945">
    <property type="entry name" value="DMSO/NO3_reduct_chaperone"/>
</dbReference>
<evidence type="ECO:0000313" key="3">
    <source>
        <dbReference type="Proteomes" id="UP000825072"/>
    </source>
</evidence>
<organism evidence="2 3">
    <name type="scientific">Cutibacterium modestum</name>
    <dbReference type="NCBI Taxonomy" id="2559073"/>
    <lineage>
        <taxon>Bacteria</taxon>
        <taxon>Bacillati</taxon>
        <taxon>Actinomycetota</taxon>
        <taxon>Actinomycetes</taxon>
        <taxon>Propionibacteriales</taxon>
        <taxon>Propionibacteriaceae</taxon>
        <taxon>Cutibacterium</taxon>
    </lineage>
</organism>
<dbReference type="AlphaFoldDB" id="A0AAD1KMJ4"/>
<evidence type="ECO:0000313" key="2">
    <source>
        <dbReference type="EMBL" id="BCY24565.1"/>
    </source>
</evidence>
<dbReference type="Gene3D" id="1.10.3480.10">
    <property type="entry name" value="TorD-like"/>
    <property type="match status" value="1"/>
</dbReference>
<sequence>MNPGGITSDNGQGASLIHEPSEDDLDAFAATFTTLGSLHRTAPGPEQLSTLLGMINEWPRKGCLAAGAHHPAVSSGLTMWRLSCDKAESWQDVASDHDRLYGDSAVAVVAPYESVHRSEEGLVFGEHTLQVRTCYARLELVTPNMNREPDDHIGLELDFLAQGCLHALDARESHDTDQSHHVLMVVADFLHTHVLVWAPSFLSRVTEYARTSFMQGVALLTIGTLDEFDECLVEHRHW</sequence>
<protein>
    <submittedName>
        <fullName evidence="2">Molecular chaperone TorD</fullName>
    </submittedName>
</protein>
<dbReference type="SUPFAM" id="SSF89155">
    <property type="entry name" value="TorD-like"/>
    <property type="match status" value="1"/>
</dbReference>
<dbReference type="PANTHER" id="PTHR34227">
    <property type="entry name" value="CHAPERONE PROTEIN YCDY"/>
    <property type="match status" value="1"/>
</dbReference>